<evidence type="ECO:0000313" key="1">
    <source>
        <dbReference type="EMBL" id="HIX35488.1"/>
    </source>
</evidence>
<evidence type="ECO:0000313" key="2">
    <source>
        <dbReference type="Proteomes" id="UP000824231"/>
    </source>
</evidence>
<dbReference type="InterPro" id="IPR036388">
    <property type="entry name" value="WH-like_DNA-bd_sf"/>
</dbReference>
<organism evidence="1 2">
    <name type="scientific">Candidatus Limosilactobacillus merdigallinarum</name>
    <dbReference type="NCBI Taxonomy" id="2838652"/>
    <lineage>
        <taxon>Bacteria</taxon>
        <taxon>Bacillati</taxon>
        <taxon>Bacillota</taxon>
        <taxon>Bacilli</taxon>
        <taxon>Lactobacillales</taxon>
        <taxon>Lactobacillaceae</taxon>
        <taxon>Limosilactobacillus</taxon>
    </lineage>
</organism>
<dbReference type="InterPro" id="IPR013325">
    <property type="entry name" value="RNA_pol_sigma_r2"/>
</dbReference>
<dbReference type="SUPFAM" id="SSF88659">
    <property type="entry name" value="Sigma3 and sigma4 domains of RNA polymerase sigma factors"/>
    <property type="match status" value="1"/>
</dbReference>
<dbReference type="AlphaFoldDB" id="A0A9D1VIE8"/>
<dbReference type="GO" id="GO:0003700">
    <property type="term" value="F:DNA-binding transcription factor activity"/>
    <property type="evidence" value="ECO:0007669"/>
    <property type="project" value="InterPro"/>
</dbReference>
<protein>
    <submittedName>
        <fullName evidence="1">Sigma-70 family RNA polymerase sigma factor</fullName>
    </submittedName>
</protein>
<dbReference type="InterPro" id="IPR013324">
    <property type="entry name" value="RNA_pol_sigma_r3/r4-like"/>
</dbReference>
<sequence length="180" mass="21171">MNTNSKISWQKAIHLSYHPAYQALIFGALKNLHQSPLQENWDDLVQEARLALASKLMLSDKGQINHSYLYQCIYWRILDLLRSQQRRQSRQTSASADQELTFIDYQMARVYARHGNDRLFNQLKPMLTRQQQAYLDLLLSGYGDTEIALQWHCSRQAVNKLRQRIIKKGRQFFQTDAAKQ</sequence>
<proteinExistence type="predicted"/>
<dbReference type="InterPro" id="IPR014284">
    <property type="entry name" value="RNA_pol_sigma-70_dom"/>
</dbReference>
<dbReference type="Gene3D" id="1.10.1740.10">
    <property type="match status" value="1"/>
</dbReference>
<dbReference type="SUPFAM" id="SSF88946">
    <property type="entry name" value="Sigma2 domain of RNA polymerase sigma factors"/>
    <property type="match status" value="1"/>
</dbReference>
<reference evidence="1" key="1">
    <citation type="journal article" date="2021" name="PeerJ">
        <title>Extensive microbial diversity within the chicken gut microbiome revealed by metagenomics and culture.</title>
        <authorList>
            <person name="Gilroy R."/>
            <person name="Ravi A."/>
            <person name="Getino M."/>
            <person name="Pursley I."/>
            <person name="Horton D.L."/>
            <person name="Alikhan N.F."/>
            <person name="Baker D."/>
            <person name="Gharbi K."/>
            <person name="Hall N."/>
            <person name="Watson M."/>
            <person name="Adriaenssens E.M."/>
            <person name="Foster-Nyarko E."/>
            <person name="Jarju S."/>
            <person name="Secka A."/>
            <person name="Antonio M."/>
            <person name="Oren A."/>
            <person name="Chaudhuri R.R."/>
            <person name="La Ragione R."/>
            <person name="Hildebrand F."/>
            <person name="Pallen M.J."/>
        </authorList>
    </citation>
    <scope>NUCLEOTIDE SEQUENCE</scope>
    <source>
        <strain evidence="1">ChiSxjej3B15-572</strain>
    </source>
</reference>
<dbReference type="NCBIfam" id="TIGR02937">
    <property type="entry name" value="sigma70-ECF"/>
    <property type="match status" value="1"/>
</dbReference>
<accession>A0A9D1VIE8</accession>
<gene>
    <name evidence="1" type="ORF">H9856_03675</name>
</gene>
<dbReference type="EMBL" id="DXFH01000012">
    <property type="protein sequence ID" value="HIX35488.1"/>
    <property type="molecule type" value="Genomic_DNA"/>
</dbReference>
<dbReference type="GO" id="GO:0006352">
    <property type="term" value="P:DNA-templated transcription initiation"/>
    <property type="evidence" value="ECO:0007669"/>
    <property type="project" value="InterPro"/>
</dbReference>
<dbReference type="Proteomes" id="UP000824231">
    <property type="component" value="Unassembled WGS sequence"/>
</dbReference>
<reference evidence="1" key="2">
    <citation type="submission" date="2021-04" db="EMBL/GenBank/DDBJ databases">
        <authorList>
            <person name="Gilroy R."/>
        </authorList>
    </citation>
    <scope>NUCLEOTIDE SEQUENCE</scope>
    <source>
        <strain evidence="1">ChiSxjej3B15-572</strain>
    </source>
</reference>
<comment type="caution">
    <text evidence="1">The sequence shown here is derived from an EMBL/GenBank/DDBJ whole genome shotgun (WGS) entry which is preliminary data.</text>
</comment>
<name>A0A9D1VIE8_9LACO</name>
<dbReference type="Gene3D" id="1.10.10.10">
    <property type="entry name" value="Winged helix-like DNA-binding domain superfamily/Winged helix DNA-binding domain"/>
    <property type="match status" value="1"/>
</dbReference>